<dbReference type="FunFam" id="3.30.70.270:FF:000001">
    <property type="entry name" value="Diguanylate cyclase domain protein"/>
    <property type="match status" value="1"/>
</dbReference>
<feature type="domain" description="GGDEF" evidence="6">
    <location>
        <begin position="231"/>
        <end position="363"/>
    </location>
</feature>
<reference evidence="7" key="2">
    <citation type="submission" date="2024-07" db="EMBL/GenBank/DDBJ databases">
        <title>A complete genome sequence for Pseudomonas syringae CC1417.</title>
        <authorList>
            <person name="Baltrus D.A."/>
        </authorList>
    </citation>
    <scope>NUCLEOTIDE SEQUENCE</scope>
    <source>
        <strain evidence="7">CC1417</strain>
    </source>
</reference>
<dbReference type="PANTHER" id="PTHR45138">
    <property type="entry name" value="REGULATORY COMPONENTS OF SENSORY TRANSDUCTION SYSTEM"/>
    <property type="match status" value="1"/>
</dbReference>
<dbReference type="EC" id="2.7.7.65" evidence="3"/>
<evidence type="ECO:0000256" key="4">
    <source>
        <dbReference type="ARBA" id="ARBA00034247"/>
    </source>
</evidence>
<dbReference type="GO" id="GO:0005886">
    <property type="term" value="C:plasma membrane"/>
    <property type="evidence" value="ECO:0007669"/>
    <property type="project" value="UniProtKB-SubCell"/>
</dbReference>
<dbReference type="InterPro" id="IPR043128">
    <property type="entry name" value="Rev_trsase/Diguanyl_cyclase"/>
</dbReference>
<reference evidence="7" key="1">
    <citation type="journal article" date="2014" name="Genome Announc.">
        <title>Draft Genome Sequences of a Phylogenetically Diverse Suite of Pseudomonas syringae Strains from Multiple Source Populations.</title>
        <authorList>
            <person name="Baltrus D.A."/>
            <person name="Yourstone S."/>
            <person name="Lind A."/>
            <person name="Guilbaud C."/>
            <person name="Sands D.C."/>
            <person name="Jones C.D."/>
            <person name="Morris C.E."/>
            <person name="Dangl J.L."/>
        </authorList>
    </citation>
    <scope>NUCLEOTIDE SEQUENCE</scope>
    <source>
        <strain evidence="7">CC1417</strain>
    </source>
</reference>
<comment type="subcellular location">
    <subcellularLocation>
        <location evidence="2">Cell inner membrane</location>
    </subcellularLocation>
</comment>
<keyword evidence="5" id="KW-0812">Transmembrane</keyword>
<evidence type="ECO:0000259" key="6">
    <source>
        <dbReference type="PROSITE" id="PS50887"/>
    </source>
</evidence>
<dbReference type="EMBL" id="CP159362">
    <property type="protein sequence ID" value="XCN67293.1"/>
    <property type="molecule type" value="Genomic_DNA"/>
</dbReference>
<organism evidence="7">
    <name type="scientific">Pseudomonas syringae CC1417</name>
    <dbReference type="NCBI Taxonomy" id="1357272"/>
    <lineage>
        <taxon>Bacteria</taxon>
        <taxon>Pseudomonadati</taxon>
        <taxon>Pseudomonadota</taxon>
        <taxon>Gammaproteobacteria</taxon>
        <taxon>Pseudomonadales</taxon>
        <taxon>Pseudomonadaceae</taxon>
        <taxon>Pseudomonas</taxon>
        <taxon>Pseudomonas syringae</taxon>
    </lineage>
</organism>
<keyword evidence="7" id="KW-0808">Transferase</keyword>
<name>A0AAU8LF83_PSESX</name>
<feature type="transmembrane region" description="Helical" evidence="5">
    <location>
        <begin position="112"/>
        <end position="130"/>
    </location>
</feature>
<keyword evidence="7" id="KW-0548">Nucleotidyltransferase</keyword>
<proteinExistence type="predicted"/>
<dbReference type="InterPro" id="IPR050469">
    <property type="entry name" value="Diguanylate_Cyclase"/>
</dbReference>
<gene>
    <name evidence="7" type="ORF">N011_22850</name>
</gene>
<evidence type="ECO:0000256" key="1">
    <source>
        <dbReference type="ARBA" id="ARBA00001946"/>
    </source>
</evidence>
<feature type="transmembrane region" description="Helical" evidence="5">
    <location>
        <begin position="60"/>
        <end position="80"/>
    </location>
</feature>
<dbReference type="Pfam" id="PF00990">
    <property type="entry name" value="GGDEF"/>
    <property type="match status" value="1"/>
</dbReference>
<evidence type="ECO:0000313" key="7">
    <source>
        <dbReference type="EMBL" id="XCN67293.1"/>
    </source>
</evidence>
<keyword evidence="5" id="KW-1133">Transmembrane helix</keyword>
<dbReference type="InterPro" id="IPR029787">
    <property type="entry name" value="Nucleotide_cyclase"/>
</dbReference>
<dbReference type="CDD" id="cd01949">
    <property type="entry name" value="GGDEF"/>
    <property type="match status" value="1"/>
</dbReference>
<evidence type="ECO:0000256" key="3">
    <source>
        <dbReference type="ARBA" id="ARBA00012528"/>
    </source>
</evidence>
<evidence type="ECO:0000256" key="5">
    <source>
        <dbReference type="SAM" id="Phobius"/>
    </source>
</evidence>
<feature type="transmembrane region" description="Helical" evidence="5">
    <location>
        <begin position="165"/>
        <end position="189"/>
    </location>
</feature>
<dbReference type="SMART" id="SM00267">
    <property type="entry name" value="GGDEF"/>
    <property type="match status" value="1"/>
</dbReference>
<feature type="transmembrane region" description="Helical" evidence="5">
    <location>
        <begin position="135"/>
        <end position="153"/>
    </location>
</feature>
<comment type="catalytic activity">
    <reaction evidence="4">
        <text>2 GTP = 3',3'-c-di-GMP + 2 diphosphate</text>
        <dbReference type="Rhea" id="RHEA:24898"/>
        <dbReference type="ChEBI" id="CHEBI:33019"/>
        <dbReference type="ChEBI" id="CHEBI:37565"/>
        <dbReference type="ChEBI" id="CHEBI:58805"/>
        <dbReference type="EC" id="2.7.7.65"/>
    </reaction>
</comment>
<dbReference type="AlphaFoldDB" id="A0AAU8LF83"/>
<dbReference type="PANTHER" id="PTHR45138:SF9">
    <property type="entry name" value="DIGUANYLATE CYCLASE DGCM-RELATED"/>
    <property type="match status" value="1"/>
</dbReference>
<dbReference type="GO" id="GO:0043709">
    <property type="term" value="P:cell adhesion involved in single-species biofilm formation"/>
    <property type="evidence" value="ECO:0007669"/>
    <property type="project" value="TreeGrafter"/>
</dbReference>
<dbReference type="NCBIfam" id="TIGR00254">
    <property type="entry name" value="GGDEF"/>
    <property type="match status" value="1"/>
</dbReference>
<dbReference type="Gene3D" id="3.30.70.270">
    <property type="match status" value="1"/>
</dbReference>
<feature type="transmembrane region" description="Helical" evidence="5">
    <location>
        <begin position="35"/>
        <end position="54"/>
    </location>
</feature>
<dbReference type="InterPro" id="IPR000160">
    <property type="entry name" value="GGDEF_dom"/>
</dbReference>
<protein>
    <recommendedName>
        <fullName evidence="3">diguanylate cyclase</fullName>
        <ecNumber evidence="3">2.7.7.65</ecNumber>
    </recommendedName>
</protein>
<accession>A0AAU8LF83</accession>
<dbReference type="GO" id="GO:0052621">
    <property type="term" value="F:diguanylate cyclase activity"/>
    <property type="evidence" value="ECO:0007669"/>
    <property type="project" value="UniProtKB-EC"/>
</dbReference>
<evidence type="ECO:0000256" key="2">
    <source>
        <dbReference type="ARBA" id="ARBA00004533"/>
    </source>
</evidence>
<dbReference type="GO" id="GO:1902201">
    <property type="term" value="P:negative regulation of bacterial-type flagellum-dependent cell motility"/>
    <property type="evidence" value="ECO:0007669"/>
    <property type="project" value="TreeGrafter"/>
</dbReference>
<sequence>MSAFDLHLRDNAMILSSDDRSQLFKETAVQFWKHIVPIVYFALLIHFVLFFVFFLLDVPILWGANFLSTLIYLNCLYLISGKRYRQAGQLMSLEIIAHAVLATWVLGWESNFSFYLFCVVPIIAFTFQLATFRRVLFSLAILLAVVGCFTFRRHMGLSSGLSREVLELFGIGNVLIATSLSIYATALSVRFTSSIQLSLFHIANRDSLTNLYTRRRILYRVRQLESQREGLSACLILLDIDHFKQINDVHGHESGDLILQRVAAVISSSVRGSDMAARWGGEEFLVLMPNTLETDARRVAERIWMRIGEEAGRIDTRKLEVTATLSIATVHPGEAFQAALNRADALLYQGKEQGRNRVMAATQVIMDVPLSEI</sequence>
<keyword evidence="5" id="KW-0472">Membrane</keyword>
<dbReference type="SUPFAM" id="SSF55073">
    <property type="entry name" value="Nucleotide cyclase"/>
    <property type="match status" value="1"/>
</dbReference>
<dbReference type="PROSITE" id="PS50887">
    <property type="entry name" value="GGDEF"/>
    <property type="match status" value="1"/>
</dbReference>
<comment type="cofactor">
    <cofactor evidence="1">
        <name>Mg(2+)</name>
        <dbReference type="ChEBI" id="CHEBI:18420"/>
    </cofactor>
</comment>